<dbReference type="SMART" id="SM00695">
    <property type="entry name" value="DUSP"/>
    <property type="match status" value="1"/>
</dbReference>
<keyword evidence="5" id="KW-0833">Ubl conjugation pathway</keyword>
<keyword evidence="6" id="KW-0378">Hydrolase</keyword>
<dbReference type="InterPro" id="IPR006615">
    <property type="entry name" value="Pept_C19_DUSP"/>
</dbReference>
<evidence type="ECO:0000259" key="10">
    <source>
        <dbReference type="PROSITE" id="PS51283"/>
    </source>
</evidence>
<keyword evidence="12" id="KW-1185">Reference proteome</keyword>
<feature type="compositionally biased region" description="Polar residues" evidence="8">
    <location>
        <begin position="369"/>
        <end position="384"/>
    </location>
</feature>
<gene>
    <name evidence="11" type="ORF">A7U60_g2595</name>
</gene>
<dbReference type="InterPro" id="IPR028889">
    <property type="entry name" value="USP"/>
</dbReference>
<evidence type="ECO:0000256" key="4">
    <source>
        <dbReference type="ARBA" id="ARBA00022670"/>
    </source>
</evidence>
<evidence type="ECO:0000256" key="5">
    <source>
        <dbReference type="ARBA" id="ARBA00022786"/>
    </source>
</evidence>
<dbReference type="SUPFAM" id="SSF143791">
    <property type="entry name" value="DUSP-like"/>
    <property type="match status" value="1"/>
</dbReference>
<dbReference type="Pfam" id="PF00443">
    <property type="entry name" value="UCH"/>
    <property type="match status" value="2"/>
</dbReference>
<reference evidence="11" key="1">
    <citation type="submission" date="2016-06" db="EMBL/GenBank/DDBJ databases">
        <title>Draft Genome sequence of the fungus Inonotus baumii.</title>
        <authorList>
            <person name="Zhu H."/>
            <person name="Lin W."/>
        </authorList>
    </citation>
    <scope>NUCLEOTIDE SEQUENCE</scope>
    <source>
        <strain evidence="11">821</strain>
    </source>
</reference>
<dbReference type="GO" id="GO:0016579">
    <property type="term" value="P:protein deubiquitination"/>
    <property type="evidence" value="ECO:0007669"/>
    <property type="project" value="InterPro"/>
</dbReference>
<dbReference type="Pfam" id="PF06337">
    <property type="entry name" value="DUSP"/>
    <property type="match status" value="1"/>
</dbReference>
<organism evidence="11 12">
    <name type="scientific">Sanghuangporus baumii</name>
    <name type="common">Phellinus baumii</name>
    <dbReference type="NCBI Taxonomy" id="108892"/>
    <lineage>
        <taxon>Eukaryota</taxon>
        <taxon>Fungi</taxon>
        <taxon>Dikarya</taxon>
        <taxon>Basidiomycota</taxon>
        <taxon>Agaricomycotina</taxon>
        <taxon>Agaricomycetes</taxon>
        <taxon>Hymenochaetales</taxon>
        <taxon>Hymenochaetaceae</taxon>
        <taxon>Sanghuangporus</taxon>
    </lineage>
</organism>
<dbReference type="Proteomes" id="UP000757232">
    <property type="component" value="Unassembled WGS sequence"/>
</dbReference>
<accession>A0A9Q5I2B9</accession>
<evidence type="ECO:0000259" key="9">
    <source>
        <dbReference type="PROSITE" id="PS50235"/>
    </source>
</evidence>
<comment type="catalytic activity">
    <reaction evidence="1">
        <text>Thiol-dependent hydrolysis of ester, thioester, amide, peptide and isopeptide bonds formed by the C-terminal Gly of ubiquitin (a 76-residue protein attached to proteins as an intracellular targeting signal).</text>
        <dbReference type="EC" id="3.4.19.12"/>
    </reaction>
</comment>
<name>A0A9Q5I2B9_SANBA</name>
<dbReference type="InterPro" id="IPR050185">
    <property type="entry name" value="Ub_carboxyl-term_hydrolase"/>
</dbReference>
<sequence length="1253" mass="140882">MNSLPSPAISNDNSPHNSPSTPLNNSRKRARSYGSEASHSKRAMSEDPSPSAVGPLQSSASSPEKIEDGNEDIDAYMREQGEHNEPFEAPVRPVASSPDSSPAEKYQLISKLKNRAMQPGEFWYVISRSWFRKWEKMCLGEVDKQGAVLENQLEPVDNSSFFKNGKFDASQSMIEGVDVEFVPEDAWNELIQWYGGTPDVMPRQVITRGLNHEATLELRPPNLRIIRLIRDSSSIKDSPIYHLIISSQAKLSDLYAKLLDTLDIPRQSRFRTWVLENADADGPYISVSRLLKLLKDEGRLLPSDERSTSKTVEESLIQSNDALVVELPDNGTWPVDEMSIQRASSSSVDATDSPAPIFSSGSDFFSKLSTSSDKTTAPQSSQLVPSGPSLPAQASSSYGKGKADRKGIVPGTIGFSNMGNTCFMNSALQCLAHAQELVEYFLTGVYLNELNPDNPLGMQGAIAEAFGALLINVWQPRSSVYAPREFKMQLQRFAPQFSGYQQHDSQELVAFLLDGLHEDLNRVLKKPYVEKPDWNGGGDKDLVLLAEESWEGYKKRNDSVIVSITFDPFMYLTLPLPVQKKWTHTILYIPWDVTKPHVKVPVEVGRNASFKELLTVELFSNRFYKYLDDTVPVNEMSDADHIVCFELPCHAQQSRNWTPSEDAAKNKLILPVHLCKEIPSSHSSFHRPSSGFARPFIVVLDYEQRRDRKKIYAAIVERIERWTKHSRDLYRWEEISALEEIQIQEPPPKSSLTEIKENGDVVTAEEDSPEESDMTDERHLVLENEMVESASGERVLNRLGPKPELFEMHIQSGHDKLGAGSAWSMGKWERWETREMASRDGEKALLFPGDAIYCEWDDNFRSYFFGDEPQYEHALWAESHWGEFIHPEFKEMREASSSRSKKHISLADCLEEFTKEEQLGEDDLWYCPQCKKHQQATKKFDVWTIPDILVVHLKRFSNSRILRDKIDAFVDFPIDGLNLTEYSGEREVAKHLAQEGHDITALGLSGLEEALIYDLFAVDEHMGGLGGGHYRAYAKNHETGAWYHFDDTHVSPAQPAEAVNANAYLLFYKRRTTRPIGGKTFEKVNEARQKLLRAEAEEMKAEVQLPTPPDDEVGLQPKNPITGPLWLRLNSSPSPSAEDDENAIEIESDLENEPPSLEGPKLEDIHFPGDSLDANDTFPPDPLSRATRSYSFPNPESMTASPASSNAADAGGDTPDMDFADLDDDNTTQDESKRSTTGIEIPVSESSLHDIDL</sequence>
<dbReference type="InterPro" id="IPR018200">
    <property type="entry name" value="USP_CS"/>
</dbReference>
<feature type="domain" description="USP" evidence="9">
    <location>
        <begin position="413"/>
        <end position="1071"/>
    </location>
</feature>
<evidence type="ECO:0000256" key="2">
    <source>
        <dbReference type="ARBA" id="ARBA00009085"/>
    </source>
</evidence>
<feature type="region of interest" description="Disordered" evidence="8">
    <location>
        <begin position="1099"/>
        <end position="1119"/>
    </location>
</feature>
<evidence type="ECO:0000313" key="11">
    <source>
        <dbReference type="EMBL" id="OCB90224.1"/>
    </source>
</evidence>
<protein>
    <recommendedName>
        <fullName evidence="3">ubiquitinyl hydrolase 1</fullName>
        <ecNumber evidence="3">3.4.19.12</ecNumber>
    </recommendedName>
</protein>
<dbReference type="GO" id="GO:0006508">
    <property type="term" value="P:proteolysis"/>
    <property type="evidence" value="ECO:0007669"/>
    <property type="project" value="UniProtKB-KW"/>
</dbReference>
<evidence type="ECO:0000256" key="1">
    <source>
        <dbReference type="ARBA" id="ARBA00000707"/>
    </source>
</evidence>
<dbReference type="Gene3D" id="3.30.2230.10">
    <property type="entry name" value="DUSP-like"/>
    <property type="match status" value="1"/>
</dbReference>
<evidence type="ECO:0000256" key="6">
    <source>
        <dbReference type="ARBA" id="ARBA00022801"/>
    </source>
</evidence>
<dbReference type="EMBL" id="LNZH02000139">
    <property type="protein sequence ID" value="OCB90224.1"/>
    <property type="molecule type" value="Genomic_DNA"/>
</dbReference>
<dbReference type="EC" id="3.4.19.12" evidence="3"/>
<dbReference type="PROSITE" id="PS50235">
    <property type="entry name" value="USP_3"/>
    <property type="match status" value="1"/>
</dbReference>
<dbReference type="PROSITE" id="PS51283">
    <property type="entry name" value="DUSP"/>
    <property type="match status" value="1"/>
</dbReference>
<evidence type="ECO:0000256" key="7">
    <source>
        <dbReference type="ARBA" id="ARBA00022807"/>
    </source>
</evidence>
<proteinExistence type="inferred from homology"/>
<keyword evidence="4" id="KW-0645">Protease</keyword>
<dbReference type="SUPFAM" id="SSF54001">
    <property type="entry name" value="Cysteine proteinases"/>
    <property type="match status" value="1"/>
</dbReference>
<comment type="similarity">
    <text evidence="2">Belongs to the peptidase C19 family.</text>
</comment>
<dbReference type="Gene3D" id="3.90.70.10">
    <property type="entry name" value="Cysteine proteinases"/>
    <property type="match status" value="2"/>
</dbReference>
<feature type="domain" description="DUSP" evidence="10">
    <location>
        <begin position="100"/>
        <end position="206"/>
    </location>
</feature>
<feature type="compositionally biased region" description="Polar residues" evidence="8">
    <location>
        <begin position="1"/>
        <end position="25"/>
    </location>
</feature>
<feature type="region of interest" description="Disordered" evidence="8">
    <location>
        <begin position="1151"/>
        <end position="1253"/>
    </location>
</feature>
<evidence type="ECO:0000256" key="3">
    <source>
        <dbReference type="ARBA" id="ARBA00012759"/>
    </source>
</evidence>
<dbReference type="AlphaFoldDB" id="A0A9Q5I2B9"/>
<dbReference type="OrthoDB" id="292964at2759"/>
<dbReference type="InterPro" id="IPR001394">
    <property type="entry name" value="Peptidase_C19_UCH"/>
</dbReference>
<dbReference type="PROSITE" id="PS00972">
    <property type="entry name" value="USP_1"/>
    <property type="match status" value="1"/>
</dbReference>
<feature type="compositionally biased region" description="Acidic residues" evidence="8">
    <location>
        <begin position="1215"/>
        <end position="1228"/>
    </location>
</feature>
<comment type="caution">
    <text evidence="11">The sequence shown here is derived from an EMBL/GenBank/DDBJ whole genome shotgun (WGS) entry which is preliminary data.</text>
</comment>
<feature type="region of interest" description="Disordered" evidence="8">
    <location>
        <begin position="369"/>
        <end position="404"/>
    </location>
</feature>
<dbReference type="CDD" id="cd02674">
    <property type="entry name" value="Peptidase_C19R"/>
    <property type="match status" value="1"/>
</dbReference>
<evidence type="ECO:0000256" key="8">
    <source>
        <dbReference type="SAM" id="MobiDB-lite"/>
    </source>
</evidence>
<feature type="compositionally biased region" description="Polar residues" evidence="8">
    <location>
        <begin position="1186"/>
        <end position="1207"/>
    </location>
</feature>
<dbReference type="PANTHER" id="PTHR21646">
    <property type="entry name" value="UBIQUITIN CARBOXYL-TERMINAL HYDROLASE"/>
    <property type="match status" value="1"/>
</dbReference>
<feature type="region of interest" description="Disordered" evidence="8">
    <location>
        <begin position="1"/>
        <end position="71"/>
    </location>
</feature>
<dbReference type="InterPro" id="IPR038765">
    <property type="entry name" value="Papain-like_cys_pep_sf"/>
</dbReference>
<dbReference type="PROSITE" id="PS00973">
    <property type="entry name" value="USP_2"/>
    <property type="match status" value="1"/>
</dbReference>
<keyword evidence="7" id="KW-0788">Thiol protease</keyword>
<dbReference type="PANTHER" id="PTHR21646:SF24">
    <property type="entry name" value="UBIQUITIN CARBOXYL-TERMINAL HYDROLASE"/>
    <property type="match status" value="1"/>
</dbReference>
<dbReference type="InterPro" id="IPR035927">
    <property type="entry name" value="DUSP-like_sf"/>
</dbReference>
<dbReference type="GO" id="GO:0004843">
    <property type="term" value="F:cysteine-type deubiquitinase activity"/>
    <property type="evidence" value="ECO:0007669"/>
    <property type="project" value="UniProtKB-EC"/>
</dbReference>
<evidence type="ECO:0000313" key="12">
    <source>
        <dbReference type="Proteomes" id="UP000757232"/>
    </source>
</evidence>